<proteinExistence type="predicted"/>
<dbReference type="SUPFAM" id="SSF81321">
    <property type="entry name" value="Family A G protein-coupled receptor-like"/>
    <property type="match status" value="1"/>
</dbReference>
<dbReference type="Proteomes" id="UP000663874">
    <property type="component" value="Unassembled WGS sequence"/>
</dbReference>
<feature type="transmembrane region" description="Helical" evidence="1">
    <location>
        <begin position="82"/>
        <end position="103"/>
    </location>
</feature>
<evidence type="ECO:0000313" key="2">
    <source>
        <dbReference type="EMBL" id="CAF4243002.1"/>
    </source>
</evidence>
<keyword evidence="1" id="KW-1133">Transmembrane helix</keyword>
<protein>
    <recommendedName>
        <fullName evidence="4">G-protein coupled receptors family 1 profile domain-containing protein</fullName>
    </recommendedName>
</protein>
<feature type="transmembrane region" description="Helical" evidence="1">
    <location>
        <begin position="22"/>
        <end position="40"/>
    </location>
</feature>
<gene>
    <name evidence="2" type="ORF">FNK824_LOCUS38256</name>
</gene>
<evidence type="ECO:0008006" key="4">
    <source>
        <dbReference type="Google" id="ProtNLM"/>
    </source>
</evidence>
<accession>A0A820E9R3</accession>
<keyword evidence="1" id="KW-0812">Transmembrane</keyword>
<name>A0A820E9R3_9BILA</name>
<feature type="transmembrane region" description="Helical" evidence="1">
    <location>
        <begin position="167"/>
        <end position="185"/>
    </location>
</feature>
<keyword evidence="1" id="KW-0472">Membrane</keyword>
<organism evidence="2 3">
    <name type="scientific">Rotaria sordida</name>
    <dbReference type="NCBI Taxonomy" id="392033"/>
    <lineage>
        <taxon>Eukaryota</taxon>
        <taxon>Metazoa</taxon>
        <taxon>Spiralia</taxon>
        <taxon>Gnathifera</taxon>
        <taxon>Rotifera</taxon>
        <taxon>Eurotatoria</taxon>
        <taxon>Bdelloidea</taxon>
        <taxon>Philodinida</taxon>
        <taxon>Philodinidae</taxon>
        <taxon>Rotaria</taxon>
    </lineage>
</organism>
<comment type="caution">
    <text evidence="2">The sequence shown here is derived from an EMBL/GenBank/DDBJ whole genome shotgun (WGS) entry which is preliminary data.</text>
</comment>
<dbReference type="Gene3D" id="1.20.1070.10">
    <property type="entry name" value="Rhodopsin 7-helix transmembrane proteins"/>
    <property type="match status" value="1"/>
</dbReference>
<sequence>MVSIGYLFTDLLTFVMIKVREGFAHMCMSIVLAYLCLATIDQFLATCSSPRWQQLCHISLARRLCLTFIVLCNILQLDMFLYFLGVLPLSITVIFGCLAYRNVQKLSYRTIPLVRRKLDQQLTVMVQTQVVFNVFAITPYTIINAIILDPYIKRDPVANAISSSIRILSTILLYSCFASPFYIYICASERFRHQLVFVLCKMHL</sequence>
<evidence type="ECO:0000313" key="3">
    <source>
        <dbReference type="Proteomes" id="UP000663874"/>
    </source>
</evidence>
<evidence type="ECO:0000256" key="1">
    <source>
        <dbReference type="SAM" id="Phobius"/>
    </source>
</evidence>
<dbReference type="EMBL" id="CAJOBE010021303">
    <property type="protein sequence ID" value="CAF4243002.1"/>
    <property type="molecule type" value="Genomic_DNA"/>
</dbReference>
<dbReference type="AlphaFoldDB" id="A0A820E9R3"/>
<reference evidence="2" key="1">
    <citation type="submission" date="2021-02" db="EMBL/GenBank/DDBJ databases">
        <authorList>
            <person name="Nowell W R."/>
        </authorList>
    </citation>
    <scope>NUCLEOTIDE SEQUENCE</scope>
</reference>
<feature type="transmembrane region" description="Helical" evidence="1">
    <location>
        <begin position="124"/>
        <end position="147"/>
    </location>
</feature>